<protein>
    <submittedName>
        <fullName evidence="1">Uncharacterized protein</fullName>
    </submittedName>
</protein>
<comment type="caution">
    <text evidence="1">The sequence shown here is derived from an EMBL/GenBank/DDBJ whole genome shotgun (WGS) entry which is preliminary data.</text>
</comment>
<sequence length="206" mass="22602">MSNYDTNPAIVTMGSEAGRAEPRMNGNRGHLRGASRVVSGRSDTMRLCGAASPRRTGPVSSRTTGRKAMARTAGVFDWPSRWDVFFARRTAVRVVQRWQRYAGGLVLVAAVSSARDLAHDPRTPHPYRCCRITFCRQRITKREPKAISVTYKSPAWPTISAVPESMVPPPAAPTALNLYLRLLVGADDWEVDAEGADPLAHPRSCS</sequence>
<organism evidence="1 2">
    <name type="scientific">Mycolicibacterium hippocampi</name>
    <dbReference type="NCBI Taxonomy" id="659824"/>
    <lineage>
        <taxon>Bacteria</taxon>
        <taxon>Bacillati</taxon>
        <taxon>Actinomycetota</taxon>
        <taxon>Actinomycetes</taxon>
        <taxon>Mycobacteriales</taxon>
        <taxon>Mycobacteriaceae</taxon>
        <taxon>Mycolicibacterium</taxon>
    </lineage>
</organism>
<proteinExistence type="predicted"/>
<gene>
    <name evidence="1" type="ORF">HLY00_423</name>
</gene>
<name>A0A850PGA6_9MYCO</name>
<keyword evidence="2" id="KW-1185">Reference proteome</keyword>
<dbReference type="EMBL" id="JABFYL010000014">
    <property type="protein sequence ID" value="NVN49318.1"/>
    <property type="molecule type" value="Genomic_DNA"/>
</dbReference>
<dbReference type="Proteomes" id="UP000570517">
    <property type="component" value="Unassembled WGS sequence"/>
</dbReference>
<accession>A0A850PGA6</accession>
<evidence type="ECO:0000313" key="1">
    <source>
        <dbReference type="EMBL" id="NVN49318.1"/>
    </source>
</evidence>
<evidence type="ECO:0000313" key="2">
    <source>
        <dbReference type="Proteomes" id="UP000570517"/>
    </source>
</evidence>
<dbReference type="AlphaFoldDB" id="A0A850PGA6"/>
<reference evidence="1 2" key="1">
    <citation type="submission" date="2020-05" db="EMBL/GenBank/DDBJ databases">
        <title>Draft genome sequence of Mycobacterium hippocampi DL, isolated from European seabass, Dicentrarchus labrax, reared in fish farms.</title>
        <authorList>
            <person name="Stathopoulou P."/>
            <person name="Asimakis E."/>
            <person name="Tzokas K."/>
            <person name="Batargias C."/>
            <person name="Tsiamis G."/>
        </authorList>
    </citation>
    <scope>NUCLEOTIDE SEQUENCE [LARGE SCALE GENOMIC DNA]</scope>
    <source>
        <strain evidence="1 2">DL</strain>
    </source>
</reference>